<reference evidence="1 2" key="2">
    <citation type="submission" date="2018-04" db="EMBL/GenBank/DDBJ databases">
        <title>OglaRS2 (Oryza glaberrima Reference Sequence Version 2).</title>
        <authorList>
            <person name="Zhang J."/>
            <person name="Kudrna D."/>
            <person name="Lee S."/>
            <person name="Talag J."/>
            <person name="Rajasekar S."/>
            <person name="Wing R.A."/>
        </authorList>
    </citation>
    <scope>NUCLEOTIDE SEQUENCE [LARGE SCALE GENOMIC DNA]</scope>
    <source>
        <strain evidence="1 2">cv. IRGC 96717</strain>
    </source>
</reference>
<evidence type="ECO:0000313" key="1">
    <source>
        <dbReference type="EnsemblPlants" id="ORGLA08G0116000.1"/>
    </source>
</evidence>
<dbReference type="Gramene" id="ORGLA08G0116000.1">
    <property type="protein sequence ID" value="ORGLA08G0116000.1"/>
    <property type="gene ID" value="ORGLA08G0116000"/>
</dbReference>
<name>I1QIA9_ORYGL</name>
<dbReference type="EnsemblPlants" id="ORGLA08G0116000.1">
    <property type="protein sequence ID" value="ORGLA08G0116000.1"/>
    <property type="gene ID" value="ORGLA08G0116000"/>
</dbReference>
<keyword evidence="2" id="KW-1185">Reference proteome</keyword>
<dbReference type="eggNOG" id="ENOG502QPZ6">
    <property type="taxonomic scope" value="Eukaryota"/>
</dbReference>
<evidence type="ECO:0000313" key="2">
    <source>
        <dbReference type="Proteomes" id="UP000007306"/>
    </source>
</evidence>
<protein>
    <recommendedName>
        <fullName evidence="3">X8 domain-containing protein</fullName>
    </recommendedName>
</protein>
<organism evidence="1 2">
    <name type="scientific">Oryza glaberrima</name>
    <name type="common">African rice</name>
    <dbReference type="NCBI Taxonomy" id="4538"/>
    <lineage>
        <taxon>Eukaryota</taxon>
        <taxon>Viridiplantae</taxon>
        <taxon>Streptophyta</taxon>
        <taxon>Embryophyta</taxon>
        <taxon>Tracheophyta</taxon>
        <taxon>Spermatophyta</taxon>
        <taxon>Magnoliopsida</taxon>
        <taxon>Liliopsida</taxon>
        <taxon>Poales</taxon>
        <taxon>Poaceae</taxon>
        <taxon>BOP clade</taxon>
        <taxon>Oryzoideae</taxon>
        <taxon>Oryzeae</taxon>
        <taxon>Oryzinae</taxon>
        <taxon>Oryza</taxon>
    </lineage>
</organism>
<dbReference type="AlphaFoldDB" id="I1QIA9"/>
<reference evidence="1" key="1">
    <citation type="submission" date="2015-06" db="UniProtKB">
        <authorList>
            <consortium name="EnsemblPlants"/>
        </authorList>
    </citation>
    <scope>IDENTIFICATION</scope>
</reference>
<sequence length="111" mass="12389">SSLGYKTSCGGVDTRSNISYRFSSYYITDYYQKNDQDNVACGFSNLATITGRDPGTCRFGIMIEVDSAFSWKLQHVRSSNLLMLLQVLLQLSVILIDARLKRDGCSRASTN</sequence>
<accession>I1QIA9</accession>
<proteinExistence type="predicted"/>
<dbReference type="Proteomes" id="UP000007306">
    <property type="component" value="Chromosome 8"/>
</dbReference>
<evidence type="ECO:0008006" key="3">
    <source>
        <dbReference type="Google" id="ProtNLM"/>
    </source>
</evidence>
<dbReference type="HOGENOM" id="CLU_2164896_0_0_1"/>
<dbReference type="STRING" id="4538.I1QIA9"/>